<reference evidence="11 21" key="4">
    <citation type="journal article" date="2017" name="N. Engl. J. Med.">
        <title>Transmission of Extensively Drug-Resistant Tuberculosis in South Africa.</title>
        <authorList>
            <person name="Shah N.S."/>
            <person name="Auld S.C."/>
            <person name="Brust J.C."/>
            <person name="Mathema B."/>
            <person name="Ismail N."/>
            <person name="Moodley P."/>
            <person name="Mlisana K."/>
            <person name="Allana S."/>
            <person name="Campbell A."/>
            <person name="Mthiyane T."/>
            <person name="Morris N."/>
            <person name="Mpangase P."/>
            <person name="van der Meulen H."/>
            <person name="Omar S.V."/>
            <person name="Brown T.S."/>
            <person name="Narechania A."/>
            <person name="Shaskina E."/>
            <person name="Kapwata T."/>
            <person name="Kreiswirth B."/>
            <person name="Gandhi N.R."/>
        </authorList>
    </citation>
    <scope>NUCLEOTIDE SEQUENCE [LARGE SCALE GENOMIC DNA]</scope>
    <source>
        <strain evidence="11 21">32301_S10</strain>
    </source>
</reference>
<dbReference type="EMBL" id="QTBD01000036">
    <property type="protein sequence ID" value="REQ56451.1"/>
    <property type="molecule type" value="Genomic_DNA"/>
</dbReference>
<dbReference type="Proteomes" id="UP000256381">
    <property type="component" value="Unassembled WGS sequence"/>
</dbReference>
<dbReference type="EMBL" id="COPH01000005">
    <property type="protein sequence ID" value="CLV68316.1"/>
    <property type="molecule type" value="Genomic_DNA"/>
</dbReference>
<protein>
    <submittedName>
        <fullName evidence="9">Uncharacterized protein</fullName>
    </submittedName>
</protein>
<evidence type="ECO:0000313" key="22">
    <source>
        <dbReference type="Proteomes" id="UP000671119"/>
    </source>
</evidence>
<evidence type="ECO:0000313" key="15">
    <source>
        <dbReference type="Proteomes" id="UP000045842"/>
    </source>
</evidence>
<dbReference type="Proteomes" id="UP000038802">
    <property type="component" value="Unassembled WGS sequence"/>
</dbReference>
<reference evidence="10 22" key="6">
    <citation type="submission" date="2021-03" db="EMBL/GenBank/DDBJ databases">
        <title>Whole Genome Sequencing of Mycobacterium tuberculosis clinical isolates from Arunachal Pradesh, India.</title>
        <authorList>
            <person name="Singh S."/>
            <person name="Mudliar S.R."/>
            <person name="Kulsum U."/>
            <person name="Rufai S.B."/>
            <person name="Singh P.K."/>
            <person name="Umpo M."/>
            <person name="Nyori M."/>
        </authorList>
    </citation>
    <scope>NUCLEOTIDE SEQUENCE [LARGE SCALE GENOMIC DNA]</scope>
    <source>
        <strain evidence="10 22">OMICS/BPL/0142/20/SP</strain>
    </source>
</reference>
<dbReference type="EMBL" id="CFOH01000041">
    <property type="protein sequence ID" value="CFE46864.1"/>
    <property type="molecule type" value="Genomic_DNA"/>
</dbReference>
<reference evidence="6" key="2">
    <citation type="submission" date="2015-03" db="EMBL/GenBank/DDBJ databases">
        <authorList>
            <person name="Murphy D."/>
        </authorList>
    </citation>
    <scope>NUCLEOTIDE SEQUENCE [LARGE SCALE GENOMIC DNA]</scope>
    <source>
        <strain evidence="6">K00500041</strain>
    </source>
</reference>
<dbReference type="Proteomes" id="UP000045842">
    <property type="component" value="Unassembled WGS sequence"/>
</dbReference>
<dbReference type="EMBL" id="CNFU01000536">
    <property type="protein sequence ID" value="CKS04147.1"/>
    <property type="molecule type" value="Genomic_DNA"/>
</dbReference>
<evidence type="ECO:0000313" key="7">
    <source>
        <dbReference type="EMBL" id="COV38533.1"/>
    </source>
</evidence>
<sequence>MPNGVLGLGNPSRLAALYGLQLAHESQCCQMHNLPSAARQVTVACREEVGITTILAGRDECGVCDKTAGLDGAAP</sequence>
<dbReference type="AlphaFoldDB" id="A0A0E7S0U8"/>
<evidence type="ECO:0000313" key="10">
    <source>
        <dbReference type="EMBL" id="MBP0684090.1"/>
    </source>
</evidence>
<organism evidence="9 13">
    <name type="scientific">Mycobacterium tuberculosis</name>
    <dbReference type="NCBI Taxonomy" id="1773"/>
    <lineage>
        <taxon>Bacteria</taxon>
        <taxon>Bacillati</taxon>
        <taxon>Actinomycetota</taxon>
        <taxon>Actinomycetes</taxon>
        <taxon>Mycobacteriales</taxon>
        <taxon>Mycobacteriaceae</taxon>
        <taxon>Mycobacterium</taxon>
        <taxon>Mycobacterium tuberculosis complex</taxon>
    </lineage>
</organism>
<dbReference type="EMBL" id="CNFT01002024">
    <property type="protein sequence ID" value="CKT87666.1"/>
    <property type="molecule type" value="Genomic_DNA"/>
</dbReference>
<dbReference type="Proteomes" id="UP000050164">
    <property type="component" value="Unassembled WGS sequence"/>
</dbReference>
<dbReference type="Proteomes" id="UP000048600">
    <property type="component" value="Unassembled WGS sequence"/>
</dbReference>
<evidence type="ECO:0000313" key="16">
    <source>
        <dbReference type="Proteomes" id="UP000046947"/>
    </source>
</evidence>
<evidence type="ECO:0000313" key="3">
    <source>
        <dbReference type="EMBL" id="CKT87666.1"/>
    </source>
</evidence>
<evidence type="ECO:0000313" key="17">
    <source>
        <dbReference type="Proteomes" id="UP000048600"/>
    </source>
</evidence>
<evidence type="ECO:0000313" key="5">
    <source>
        <dbReference type="EMBL" id="COU75803.1"/>
    </source>
</evidence>
<dbReference type="EMBL" id="CSBK01001948">
    <property type="protein sequence ID" value="COZ33202.1"/>
    <property type="molecule type" value="Genomic_DNA"/>
</dbReference>
<evidence type="ECO:0000313" key="9">
    <source>
        <dbReference type="EMBL" id="COZ33202.1"/>
    </source>
</evidence>
<evidence type="ECO:0000313" key="1">
    <source>
        <dbReference type="EMBL" id="CFE46864.1"/>
    </source>
</evidence>
<dbReference type="EMBL" id="CHKL01000005">
    <property type="protein sequence ID" value="COV53884.1"/>
    <property type="molecule type" value="Genomic_DNA"/>
</dbReference>
<dbReference type="Proteomes" id="UP000044938">
    <property type="component" value="Unassembled WGS sequence"/>
</dbReference>
<evidence type="ECO:0000313" key="4">
    <source>
        <dbReference type="EMBL" id="CLV68316.1"/>
    </source>
</evidence>
<evidence type="ECO:0000313" key="11">
    <source>
        <dbReference type="EMBL" id="REQ56451.1"/>
    </source>
</evidence>
<dbReference type="RefSeq" id="WP_003901194.1">
    <property type="nucleotide sequence ID" value="NZ_AP017901.1"/>
</dbReference>
<dbReference type="Proteomes" id="UP000046947">
    <property type="component" value="Unassembled WGS sequence"/>
</dbReference>
<dbReference type="EMBL" id="CSAJ01000005">
    <property type="protein sequence ID" value="COV38533.1"/>
    <property type="molecule type" value="Genomic_DNA"/>
</dbReference>
<dbReference type="Proteomes" id="UP000671119">
    <property type="component" value="Unassembled WGS sequence"/>
</dbReference>
<evidence type="ECO:0000313" key="6">
    <source>
        <dbReference type="EMBL" id="COU90111.1"/>
    </source>
</evidence>
<dbReference type="EMBL" id="JAGIZI010000020">
    <property type="protein sequence ID" value="MBP0684090.1"/>
    <property type="molecule type" value="Genomic_DNA"/>
</dbReference>
<name>A0A0E7S0U8_MYCTX</name>
<dbReference type="EMBL" id="CSAD01000020">
    <property type="protein sequence ID" value="COU75803.1"/>
    <property type="molecule type" value="Genomic_DNA"/>
</dbReference>
<evidence type="ECO:0000313" key="14">
    <source>
        <dbReference type="Proteomes" id="UP000044938"/>
    </source>
</evidence>
<gene>
    <name evidence="11" type="ORF">DSJ38_02625</name>
    <name evidence="5" type="ORF">ERS007679_00311</name>
    <name evidence="1" type="ORF">ERS007688_00455</name>
    <name evidence="6" type="ORF">ERS007703_00016</name>
    <name evidence="7" type="ORF">ERS007720_00089</name>
    <name evidence="9" type="ORF">ERS007739_03636</name>
    <name evidence="8" type="ORF">ERS007741_00126</name>
    <name evidence="3" type="ORF">ERS027659_04900</name>
    <name evidence="2" type="ORF">ERS027661_02502</name>
    <name evidence="4" type="ORF">ERS094118_00910</name>
    <name evidence="10" type="ORF">J8J21_13360</name>
</gene>
<dbReference type="PATRIC" id="fig|1773.2359.peg.2608"/>
<dbReference type="Proteomes" id="UP000050139">
    <property type="component" value="Unassembled WGS sequence"/>
</dbReference>
<dbReference type="EMBL" id="CSAE01000001">
    <property type="protein sequence ID" value="COU90111.1"/>
    <property type="molecule type" value="Genomic_DNA"/>
</dbReference>
<evidence type="ECO:0000313" key="12">
    <source>
        <dbReference type="Proteomes" id="UP000038802"/>
    </source>
</evidence>
<evidence type="ECO:0000313" key="20">
    <source>
        <dbReference type="Proteomes" id="UP000050164"/>
    </source>
</evidence>
<evidence type="ECO:0000313" key="21">
    <source>
        <dbReference type="Proteomes" id="UP000256381"/>
    </source>
</evidence>
<evidence type="ECO:0000313" key="13">
    <source>
        <dbReference type="Proteomes" id="UP000039021"/>
    </source>
</evidence>
<evidence type="ECO:0000313" key="2">
    <source>
        <dbReference type="EMBL" id="CKS04147.1"/>
    </source>
</evidence>
<reference evidence="11" key="5">
    <citation type="submission" date="2018-07" db="EMBL/GenBank/DDBJ databases">
        <authorList>
            <person name="Shah S."/>
            <person name="Brown T."/>
            <person name="Auld S."/>
            <person name="Bratton K."/>
            <person name="Narechania A."/>
            <person name="Mathema B."/>
            <person name="Gandhi N."/>
        </authorList>
    </citation>
    <scope>NUCLEOTIDE SEQUENCE</scope>
    <source>
        <strain evidence="11">32301_S10</strain>
    </source>
</reference>
<dbReference type="GeneID" id="45425528"/>
<evidence type="ECO:0000313" key="18">
    <source>
        <dbReference type="Proteomes" id="UP000049023"/>
    </source>
</evidence>
<dbReference type="Proteomes" id="UP000039021">
    <property type="component" value="Unassembled WGS sequence"/>
</dbReference>
<reference evidence="12 13" key="3">
    <citation type="submission" date="2015-03" db="EMBL/GenBank/DDBJ databases">
        <authorList>
            <consortium name="Pathogen Informatics"/>
        </authorList>
    </citation>
    <scope>NUCLEOTIDE SEQUENCE [LARGE SCALE GENOMIC DNA]</scope>
    <source>
        <strain evidence="3 20">Bir 185</strain>
        <strain evidence="2 18">Bir 187</strain>
        <strain evidence="5 15">G09801536</strain>
        <strain evidence="1 16">H09601792</strain>
        <strain evidence="12">K00500041</strain>
        <strain evidence="7 14">M09401471</strain>
        <strain evidence="13">N09902308</strain>
        <strain evidence="8 17">P00601463</strain>
    </source>
</reference>
<reference evidence="9 19" key="1">
    <citation type="submission" date="2015-03" db="EMBL/GenBank/DDBJ databases">
        <authorList>
            <consortium name="Pathogen Informatics"/>
            <person name="Murphy D."/>
        </authorList>
    </citation>
    <scope>NUCLEOTIDE SEQUENCE</scope>
    <source>
        <strain evidence="4 19">0268S</strain>
        <strain evidence="9">N09902308</strain>
    </source>
</reference>
<accession>A0A0E7S0U8</accession>
<evidence type="ECO:0000313" key="19">
    <source>
        <dbReference type="Proteomes" id="UP000050139"/>
    </source>
</evidence>
<dbReference type="Proteomes" id="UP000049023">
    <property type="component" value="Unassembled WGS sequence"/>
</dbReference>
<evidence type="ECO:0000313" key="8">
    <source>
        <dbReference type="EMBL" id="COV53884.1"/>
    </source>
</evidence>
<proteinExistence type="predicted"/>
<dbReference type="STRING" id="115862.BBG46_08245"/>